<sequence>MRTLAHIHITSNDNVCQDHQTCQNLTKTGQTCIIRSEV</sequence>
<organism evidence="1">
    <name type="scientific">Rhizophora mucronata</name>
    <name type="common">Asiatic mangrove</name>
    <dbReference type="NCBI Taxonomy" id="61149"/>
    <lineage>
        <taxon>Eukaryota</taxon>
        <taxon>Viridiplantae</taxon>
        <taxon>Streptophyta</taxon>
        <taxon>Embryophyta</taxon>
        <taxon>Tracheophyta</taxon>
        <taxon>Spermatophyta</taxon>
        <taxon>Magnoliopsida</taxon>
        <taxon>eudicotyledons</taxon>
        <taxon>Gunneridae</taxon>
        <taxon>Pentapetalae</taxon>
        <taxon>rosids</taxon>
        <taxon>fabids</taxon>
        <taxon>Malpighiales</taxon>
        <taxon>Rhizophoraceae</taxon>
        <taxon>Rhizophora</taxon>
    </lineage>
</organism>
<dbReference type="AlphaFoldDB" id="A0A2P2Q2E2"/>
<proteinExistence type="predicted"/>
<dbReference type="EMBL" id="GGEC01080579">
    <property type="protein sequence ID" value="MBX61063.1"/>
    <property type="molecule type" value="Transcribed_RNA"/>
</dbReference>
<accession>A0A2P2Q2E2</accession>
<name>A0A2P2Q2E2_RHIMU</name>
<reference evidence="1" key="1">
    <citation type="submission" date="2018-02" db="EMBL/GenBank/DDBJ databases">
        <title>Rhizophora mucronata_Transcriptome.</title>
        <authorList>
            <person name="Meera S.P."/>
            <person name="Sreeshan A."/>
            <person name="Augustine A."/>
        </authorList>
    </citation>
    <scope>NUCLEOTIDE SEQUENCE</scope>
    <source>
        <tissue evidence="1">Leaf</tissue>
    </source>
</reference>
<protein>
    <submittedName>
        <fullName evidence="1">Uncharacterized protein</fullName>
    </submittedName>
</protein>
<evidence type="ECO:0000313" key="1">
    <source>
        <dbReference type="EMBL" id="MBX61063.1"/>
    </source>
</evidence>